<dbReference type="InterPro" id="IPR007535">
    <property type="entry name" value="Catechol_dOase_N"/>
</dbReference>
<comment type="caution">
    <text evidence="9">The sequence shown here is derived from an EMBL/GenBank/DDBJ whole genome shotgun (WGS) entry which is preliminary data.</text>
</comment>
<dbReference type="PANTHER" id="PTHR33711">
    <property type="entry name" value="DIOXYGENASE, PUTATIVE (AFU_ORTHOLOGUE AFUA_2G02910)-RELATED"/>
    <property type="match status" value="1"/>
</dbReference>
<reference evidence="9 10" key="1">
    <citation type="journal article" date="2020" name="ISME J.">
        <title>Uncovering the hidden diversity of litter-decomposition mechanisms in mushroom-forming fungi.</title>
        <authorList>
            <person name="Floudas D."/>
            <person name="Bentzer J."/>
            <person name="Ahren D."/>
            <person name="Johansson T."/>
            <person name="Persson P."/>
            <person name="Tunlid A."/>
        </authorList>
    </citation>
    <scope>NUCLEOTIDE SEQUENCE [LARGE SCALE GENOMIC DNA]</scope>
    <source>
        <strain evidence="9 10">CBS 291.85</strain>
    </source>
</reference>
<evidence type="ECO:0000256" key="3">
    <source>
        <dbReference type="ARBA" id="ARBA00022723"/>
    </source>
</evidence>
<keyword evidence="10" id="KW-1185">Reference proteome</keyword>
<dbReference type="Pfam" id="PF00775">
    <property type="entry name" value="Dioxygenase_C"/>
    <property type="match status" value="1"/>
</dbReference>
<comment type="cofactor">
    <cofactor evidence="1">
        <name>Fe(3+)</name>
        <dbReference type="ChEBI" id="CHEBI:29034"/>
    </cofactor>
</comment>
<evidence type="ECO:0000313" key="9">
    <source>
        <dbReference type="EMBL" id="KAF5363161.1"/>
    </source>
</evidence>
<evidence type="ECO:0000313" key="10">
    <source>
        <dbReference type="Proteomes" id="UP000559256"/>
    </source>
</evidence>
<dbReference type="GO" id="GO:0018576">
    <property type="term" value="F:catechol 1,2-dioxygenase activity"/>
    <property type="evidence" value="ECO:0007669"/>
    <property type="project" value="InterPro"/>
</dbReference>
<protein>
    <recommendedName>
        <fullName evidence="11">Hydroxyquinol 1,2-dioxygenase</fullName>
    </recommendedName>
</protein>
<feature type="domain" description="Catechol dioxygenase N-terminal" evidence="8">
    <location>
        <begin position="49"/>
        <end position="122"/>
    </location>
</feature>
<dbReference type="EMBL" id="JAACJM010000034">
    <property type="protein sequence ID" value="KAF5363161.1"/>
    <property type="molecule type" value="Genomic_DNA"/>
</dbReference>
<keyword evidence="4" id="KW-0223">Dioxygenase</keyword>
<evidence type="ECO:0000256" key="2">
    <source>
        <dbReference type="ARBA" id="ARBA00007825"/>
    </source>
</evidence>
<keyword evidence="6" id="KW-0408">Iron</keyword>
<organism evidence="9 10">
    <name type="scientific">Tetrapyrgos nigripes</name>
    <dbReference type="NCBI Taxonomy" id="182062"/>
    <lineage>
        <taxon>Eukaryota</taxon>
        <taxon>Fungi</taxon>
        <taxon>Dikarya</taxon>
        <taxon>Basidiomycota</taxon>
        <taxon>Agaricomycotina</taxon>
        <taxon>Agaricomycetes</taxon>
        <taxon>Agaricomycetidae</taxon>
        <taxon>Agaricales</taxon>
        <taxon>Marasmiineae</taxon>
        <taxon>Marasmiaceae</taxon>
        <taxon>Tetrapyrgos</taxon>
    </lineage>
</organism>
<dbReference type="Pfam" id="PF04444">
    <property type="entry name" value="Dioxygenase_N"/>
    <property type="match status" value="1"/>
</dbReference>
<dbReference type="InterPro" id="IPR015889">
    <property type="entry name" value="Intradiol_dOase_core"/>
</dbReference>
<keyword evidence="5" id="KW-0560">Oxidoreductase</keyword>
<comment type="similarity">
    <text evidence="2">Belongs to the intradiol ring-cleavage dioxygenase family.</text>
</comment>
<evidence type="ECO:0000256" key="6">
    <source>
        <dbReference type="ARBA" id="ARBA00023004"/>
    </source>
</evidence>
<accession>A0A8H5GE85</accession>
<evidence type="ECO:0008006" key="11">
    <source>
        <dbReference type="Google" id="ProtNLM"/>
    </source>
</evidence>
<dbReference type="Proteomes" id="UP000559256">
    <property type="component" value="Unassembled WGS sequence"/>
</dbReference>
<dbReference type="SUPFAM" id="SSF49482">
    <property type="entry name" value="Aromatic compound dioxygenase"/>
    <property type="match status" value="1"/>
</dbReference>
<evidence type="ECO:0000259" key="7">
    <source>
        <dbReference type="Pfam" id="PF00775"/>
    </source>
</evidence>
<keyword evidence="3" id="KW-0479">Metal-binding</keyword>
<proteinExistence type="inferred from homology"/>
<name>A0A8H5GE85_9AGAR</name>
<evidence type="ECO:0000256" key="5">
    <source>
        <dbReference type="ARBA" id="ARBA00023002"/>
    </source>
</evidence>
<evidence type="ECO:0000256" key="4">
    <source>
        <dbReference type="ARBA" id="ARBA00022964"/>
    </source>
</evidence>
<dbReference type="AlphaFoldDB" id="A0A8H5GE85"/>
<dbReference type="PANTHER" id="PTHR33711:SF7">
    <property type="entry name" value="INTRADIOL RING-CLEAVAGE DIOXYGENASES DOMAIN-CONTAINING PROTEIN-RELATED"/>
    <property type="match status" value="1"/>
</dbReference>
<feature type="domain" description="Intradiol ring-cleavage dioxygenases" evidence="7">
    <location>
        <begin position="129"/>
        <end position="289"/>
    </location>
</feature>
<dbReference type="InterPro" id="IPR000627">
    <property type="entry name" value="Intradiol_dOase_C"/>
</dbReference>
<dbReference type="OrthoDB" id="5238185at2759"/>
<evidence type="ECO:0000259" key="8">
    <source>
        <dbReference type="Pfam" id="PF04444"/>
    </source>
</evidence>
<dbReference type="GO" id="GO:0009712">
    <property type="term" value="P:catechol-containing compound metabolic process"/>
    <property type="evidence" value="ECO:0007669"/>
    <property type="project" value="InterPro"/>
</dbReference>
<dbReference type="Gene3D" id="2.60.130.10">
    <property type="entry name" value="Aromatic compound dioxygenase"/>
    <property type="match status" value="1"/>
</dbReference>
<dbReference type="InterPro" id="IPR050770">
    <property type="entry name" value="Intradiol_RC_Dioxygenase"/>
</dbReference>
<dbReference type="GO" id="GO:0008199">
    <property type="term" value="F:ferric iron binding"/>
    <property type="evidence" value="ECO:0007669"/>
    <property type="project" value="InterPro"/>
</dbReference>
<evidence type="ECO:0000256" key="1">
    <source>
        <dbReference type="ARBA" id="ARBA00001965"/>
    </source>
</evidence>
<sequence>MSSTLNLTASKHAAQHGKVDLSKMPKMMEMSATSITEQVLAINNANCSDERMKFVFERLVQHLHDFVRETFITTEEWVTAIKFLTEAGQTSTDHGQESVMLLGILGVPALIDTMNNAKPPKATEAAVLGPFFIDDAHDLAHGDSIASEGKGEYMYVHGKVADTKGNPVANALINAWEADETGSYDAQYEVRDGPECRGRLRTNKDGKYAFRAVVPVSYPVPAEGTVGKLLDTLGRHPFRPAHLHLRVEAPGYEKLITQLYINGDPYLTSDTAFGVKSSLIVDLKPVNDPKLSAKRGFGNPDKVHMELERDIILATPEEGAAARKKLHEDMLKSMKTGLKR</sequence>
<gene>
    <name evidence="9" type="ORF">D9758_008346</name>
</gene>